<dbReference type="STRING" id="1821621.A8C75_09020"/>
<dbReference type="EMBL" id="CP015839">
    <property type="protein sequence ID" value="ANG65175.1"/>
    <property type="molecule type" value="Genomic_DNA"/>
</dbReference>
<dbReference type="Proteomes" id="UP000078070">
    <property type="component" value="Chromosome"/>
</dbReference>
<accession>A0A1A9F4P9</accession>
<proteinExistence type="predicted"/>
<organism evidence="2 3">
    <name type="scientific">Marinobacterium aestuarii</name>
    <dbReference type="NCBI Taxonomy" id="1821621"/>
    <lineage>
        <taxon>Bacteria</taxon>
        <taxon>Pseudomonadati</taxon>
        <taxon>Pseudomonadota</taxon>
        <taxon>Gammaproteobacteria</taxon>
        <taxon>Oceanospirillales</taxon>
        <taxon>Oceanospirillaceae</taxon>
        <taxon>Marinobacterium</taxon>
    </lineage>
</organism>
<dbReference type="AlphaFoldDB" id="A0A1A9F4P9"/>
<sequence length="924" mass="106402">MRYGFQRLVLLGSAGYQRAELPLDDAVSLIAPNNTGKTSLINALQFLLIIDQRRMDFGSHEWGKTRRFYFPNNSAYILLEVVLPQTGTVVFGCVGKGVSHEYEYFAYKGELNVDDFRQLQETLVQQPQLIGHLAGKGRTVYRYDSSDFSRLIYGGNRGRRSAEPDFTVFKLEHASDARVFQQVLTRTLRLDKLTSTDVKAYLLQIFRRDLPDASIDFKQEWDKAFHDVNADRAQYEAADRQQDRIRKLEQFYEMRLALRGKLIDWRGRIDDGLSRWQAHYQQRQGELNAQVQQMHAHQSEHTEQIRKLVETEVELKQQDQRIQLEEAQQEKLQKRFALVSERRVLEQQLEATQAELDQVTSILLQADGRSPAVIQQALRRQREDLDTLKRQRRHLDDNLYRRLAEVLSVEELERLNRVLSGQAMVLAVDAFSLDPEPLRAALATTSGDRLALAGLELTLENLSPQHQQLTAAELDEQIGDGERQVSALQQQLEAAQSLEMTQQRKRTLEKDKRQCEQDLADFDQLQTLLQKAPERQAQLQKVSAELRTVEHELANSQQQSEQLRMQLDEVIRQQNRLEHDHRVIEQLRNHRADTAEEYSYVADMPHHPWLGETEWPLEQLAERLQTYQHDCKQLQQLNAELNLGLNELHTGGLTKYQYTDIRDLELKRIIEFSHQLPQEREALEKKARSAVVNVTASLRELRDGLWAFQNKMREFNRLIGHRQLSDLKTFKIEAEDEIHLVEAIDALIDKAEQVETGDSFELFNQASVLDDDKLDRAKQVLIDEGNARQGLKVADLFRLVFVVGKVDQTPESFQEIDGAASNGTVLMAKLVTGLAMLHLMQDKRHNLHAVCYLDEALALDSRNQASLIATAQEFGFSLIFASPAPLTTVRYCVPIHHHKGANHISRDSWQILEPLDEKPTEVAL</sequence>
<evidence type="ECO:0000256" key="1">
    <source>
        <dbReference type="SAM" id="Coils"/>
    </source>
</evidence>
<evidence type="ECO:0000313" key="3">
    <source>
        <dbReference type="Proteomes" id="UP000078070"/>
    </source>
</evidence>
<name>A0A1A9F4P9_9GAMM</name>
<feature type="coiled-coil region" evidence="1">
    <location>
        <begin position="471"/>
        <end position="580"/>
    </location>
</feature>
<dbReference type="InterPro" id="IPR027417">
    <property type="entry name" value="P-loop_NTPase"/>
</dbReference>
<dbReference type="KEGG" id="mars:A8C75_09020"/>
<keyword evidence="3" id="KW-1185">Reference proteome</keyword>
<protein>
    <submittedName>
        <fullName evidence="2">Uncharacterized protein</fullName>
    </submittedName>
</protein>
<reference evidence="2 3" key="2">
    <citation type="journal article" date="2018" name="Int. J. Syst. Evol. Microbiol.">
        <title>Marinobacterium aestuarii sp. nov., a benzene-degrading marine bacterium isolated from estuary sediment.</title>
        <authorList>
            <person name="Bae S.S."/>
            <person name="Jung J."/>
            <person name="Chung D."/>
            <person name="Baek K."/>
        </authorList>
    </citation>
    <scope>NUCLEOTIDE SEQUENCE [LARGE SCALE GENOMIC DNA]</scope>
    <source>
        <strain evidence="2 3">ST58-10</strain>
    </source>
</reference>
<dbReference type="SUPFAM" id="SSF52540">
    <property type="entry name" value="P-loop containing nucleoside triphosphate hydrolases"/>
    <property type="match status" value="1"/>
</dbReference>
<dbReference type="OrthoDB" id="8573214at2"/>
<feature type="coiled-coil region" evidence="1">
    <location>
        <begin position="308"/>
        <end position="398"/>
    </location>
</feature>
<keyword evidence="1" id="KW-0175">Coiled coil</keyword>
<evidence type="ECO:0000313" key="2">
    <source>
        <dbReference type="EMBL" id="ANG65175.1"/>
    </source>
</evidence>
<reference evidence="3" key="1">
    <citation type="submission" date="2016-05" db="EMBL/GenBank/DDBJ databases">
        <authorList>
            <person name="Baek K."/>
            <person name="Yang S.-J."/>
        </authorList>
    </citation>
    <scope>NUCLEOTIDE SEQUENCE [LARGE SCALE GENOMIC DNA]</scope>
    <source>
        <strain evidence="3">ST58-10</strain>
    </source>
</reference>
<gene>
    <name evidence="2" type="ORF">A8C75_09020</name>
</gene>